<dbReference type="CDD" id="cd01614">
    <property type="entry name" value="EutN_CcmL"/>
    <property type="match status" value="1"/>
</dbReference>
<dbReference type="EMBL" id="JXRQ01000025">
    <property type="protein sequence ID" value="KIL46679.1"/>
    <property type="molecule type" value="Genomic_DNA"/>
</dbReference>
<dbReference type="SUPFAM" id="SSF159133">
    <property type="entry name" value="EutN/CcmL-like"/>
    <property type="match status" value="1"/>
</dbReference>
<dbReference type="Pfam" id="PF03319">
    <property type="entry name" value="EutN_CcmL"/>
    <property type="match status" value="1"/>
</dbReference>
<keyword evidence="2" id="KW-1282">Carboxysome</keyword>
<evidence type="ECO:0000256" key="1">
    <source>
        <dbReference type="ARBA" id="ARBA00023587"/>
    </source>
</evidence>
<dbReference type="PANTHER" id="PTHR36539">
    <property type="entry name" value="ETHANOLAMINE UTILIZATION PROTEIN EUTN"/>
    <property type="match status" value="1"/>
</dbReference>
<dbReference type="GO" id="GO:0031470">
    <property type="term" value="C:carboxysome"/>
    <property type="evidence" value="ECO:0007669"/>
    <property type="project" value="UniProtKB-SubCell"/>
</dbReference>
<protein>
    <recommendedName>
        <fullName evidence="6">Ethanolamine utilization protein EutN</fullName>
    </recommendedName>
</protein>
<organism evidence="4 5">
    <name type="scientific">Jeotgalibacillus alimentarius</name>
    <dbReference type="NCBI Taxonomy" id="135826"/>
    <lineage>
        <taxon>Bacteria</taxon>
        <taxon>Bacillati</taxon>
        <taxon>Bacillota</taxon>
        <taxon>Bacilli</taxon>
        <taxon>Bacillales</taxon>
        <taxon>Caryophanaceae</taxon>
        <taxon>Jeotgalibacillus</taxon>
    </lineage>
</organism>
<accession>A0A0C2RY20</accession>
<dbReference type="Proteomes" id="UP000031950">
    <property type="component" value="Unassembled WGS sequence"/>
</dbReference>
<evidence type="ECO:0000256" key="3">
    <source>
        <dbReference type="ARBA" id="ARBA00024446"/>
    </source>
</evidence>
<sequence length="99" mass="10835">MIMGKVVSSLVSTRKYDELQGYKLLVIELLYTEQPSYVVAADRIGAGRDEFVLLSSGEPVRHGLNHDVPIDMLVVGILDQKPELAPLDASSGPKRGKNE</sequence>
<gene>
    <name evidence="4" type="ORF">KP77_28060</name>
</gene>
<keyword evidence="3" id="KW-1283">Bacterial microcompartment</keyword>
<evidence type="ECO:0000256" key="2">
    <source>
        <dbReference type="ARBA" id="ARBA00023669"/>
    </source>
</evidence>
<dbReference type="PANTHER" id="PTHR36539:SF1">
    <property type="entry name" value="BACTERIAL MICROCOMPARTMENT SHELL VERTEX PROTEIN EUTN"/>
    <property type="match status" value="1"/>
</dbReference>
<keyword evidence="5" id="KW-1185">Reference proteome</keyword>
<proteinExistence type="predicted"/>
<comment type="caution">
    <text evidence="4">The sequence shown here is derived from an EMBL/GenBank/DDBJ whole genome shotgun (WGS) entry which is preliminary data.</text>
</comment>
<dbReference type="Gene3D" id="2.40.50.220">
    <property type="entry name" value="EutN/Ccml"/>
    <property type="match status" value="1"/>
</dbReference>
<dbReference type="PROSITE" id="PS51932">
    <property type="entry name" value="BMV"/>
    <property type="match status" value="1"/>
</dbReference>
<dbReference type="InterPro" id="IPR036677">
    <property type="entry name" value="EutN_CcmL_sf"/>
</dbReference>
<dbReference type="AlphaFoldDB" id="A0A0C2RY20"/>
<dbReference type="PATRIC" id="fig|135826.4.peg.2790"/>
<dbReference type="InterPro" id="IPR004992">
    <property type="entry name" value="EutN_CcmL"/>
</dbReference>
<evidence type="ECO:0000313" key="5">
    <source>
        <dbReference type="Proteomes" id="UP000031950"/>
    </source>
</evidence>
<comment type="subcellular location">
    <subcellularLocation>
        <location evidence="1">Carboxysome</location>
    </subcellularLocation>
</comment>
<dbReference type="STRING" id="135826.KP77_28060"/>
<evidence type="ECO:0000313" key="4">
    <source>
        <dbReference type="EMBL" id="KIL46679.1"/>
    </source>
</evidence>
<dbReference type="OrthoDB" id="196195at2"/>
<reference evidence="4 5" key="1">
    <citation type="submission" date="2015-01" db="EMBL/GenBank/DDBJ databases">
        <title>Genome sequence of Jeotgalibacillus alimentarius.</title>
        <authorList>
            <person name="Goh K.M."/>
            <person name="Chan K.-G."/>
            <person name="Yaakop A.S."/>
            <person name="Ee R."/>
            <person name="Gan H.M."/>
            <person name="Chan C.S."/>
        </authorList>
    </citation>
    <scope>NUCLEOTIDE SEQUENCE [LARGE SCALE GENOMIC DNA]</scope>
    <source>
        <strain evidence="4 5">YKJ-13</strain>
    </source>
</reference>
<evidence type="ECO:0008006" key="6">
    <source>
        <dbReference type="Google" id="ProtNLM"/>
    </source>
</evidence>
<dbReference type="RefSeq" id="WP_041123315.1">
    <property type="nucleotide sequence ID" value="NZ_JXRQ01000025.1"/>
</dbReference>
<name>A0A0C2RY20_9BACL</name>